<feature type="domain" description="GmrSD restriction endonucleases N-terminal" evidence="1">
    <location>
        <begin position="26"/>
        <end position="343"/>
    </location>
</feature>
<keyword evidence="4" id="KW-1185">Reference proteome</keyword>
<protein>
    <recommendedName>
        <fullName evidence="5">DUF262 domain-containing protein</fullName>
    </recommendedName>
</protein>
<dbReference type="InterPro" id="IPR004919">
    <property type="entry name" value="GmrSD_N"/>
</dbReference>
<evidence type="ECO:0000313" key="3">
    <source>
        <dbReference type="EMBL" id="AXK51627.1"/>
    </source>
</evidence>
<dbReference type="PANTHER" id="PTHR35149:SF1">
    <property type="entry name" value="DUF5655 DOMAIN-CONTAINING PROTEIN"/>
    <property type="match status" value="1"/>
</dbReference>
<feature type="domain" description="GmrSD restriction endonucleases C-terminal" evidence="2">
    <location>
        <begin position="602"/>
        <end position="717"/>
    </location>
</feature>
<evidence type="ECO:0008006" key="5">
    <source>
        <dbReference type="Google" id="ProtNLM"/>
    </source>
</evidence>
<proteinExistence type="predicted"/>
<dbReference type="KEGG" id="salx:SALLE_v1c09570"/>
<dbReference type="RefSeq" id="WP_115558520.1">
    <property type="nucleotide sequence ID" value="NZ_CP031376.1"/>
</dbReference>
<dbReference type="EMBL" id="CP031376">
    <property type="protein sequence ID" value="AXK51627.1"/>
    <property type="molecule type" value="Genomic_DNA"/>
</dbReference>
<dbReference type="Proteomes" id="UP000254792">
    <property type="component" value="Chromosome"/>
</dbReference>
<dbReference type="AlphaFoldDB" id="A0A345Z4U8"/>
<sequence>MNEYIQILTKPSENAENEREMYTFHDIFHNKDLNQGKINIPIFQRNYSWSEEQLVDFSNEYDKYFESFLKEASNDMPTYDQQDEVVKKAKMTNNVFRTFFGPIYILKQQSALTKIIDGQQRITTLYIFLIAQWSLLKRHEKEFKNLINNIEETKLKKRASEMLDYFSRSIKELIFMSKNNDKLFGNSKFETENLNDKNVWENLFKIIDGKPFLDKVFDDNFSNFKEFQLSLSNDLKNTKKNSSYKSIIDSKIFNAFIYAENYFLSKIKKIEENNYSEIDYLQKINSPNFTLLLTMFMFTFDISEYFQIGVFNIKKEDQISKIFENINSKGTQLTPFDLLKNAIYQSIKKSKQKFNEEEFAQQIEEIENLIIDSYKSLDNNEYLLDFYKGLFLNHLKKVEDVNKANIFERVSQVLKNDDRYKENPCILLRDLQIYFKNYCEIFPKNPEEYSIGEDDRDLDFYNCYRVINNLNFKVLKSMLIGMHTAIDRDDSIKNSRELKNKATNFVKKLSYIYLINLNCYDKKANWHDNKFREISKEFLKSKDIYKALINLNSKKDDENNILEDPLFKSLLEDSEWNKYIQKLSEEVEDIKSELFKDNGASKAILQDLFFFSASNKHEIIKRKYELEHILPIKQKESKNKIENYDTIKFSIGNMILLKKKLNAKLSNCGFEDKKGKVYSNQEYIDETLFGVEEKIFKKLSVKQLKVFKEEEIVDRNKVISELLKKALINEYL</sequence>
<dbReference type="Pfam" id="PF07510">
    <property type="entry name" value="GmrSD_C"/>
    <property type="match status" value="1"/>
</dbReference>
<evidence type="ECO:0000313" key="4">
    <source>
        <dbReference type="Proteomes" id="UP000254792"/>
    </source>
</evidence>
<evidence type="ECO:0000259" key="1">
    <source>
        <dbReference type="Pfam" id="PF03235"/>
    </source>
</evidence>
<name>A0A345Z4U8_9MOLU</name>
<evidence type="ECO:0000259" key="2">
    <source>
        <dbReference type="Pfam" id="PF07510"/>
    </source>
</evidence>
<organism evidence="3 4">
    <name type="scientific">Spiroplasma alleghenense</name>
    <dbReference type="NCBI Taxonomy" id="216931"/>
    <lineage>
        <taxon>Bacteria</taxon>
        <taxon>Bacillati</taxon>
        <taxon>Mycoplasmatota</taxon>
        <taxon>Mollicutes</taxon>
        <taxon>Entomoplasmatales</taxon>
        <taxon>Spiroplasmataceae</taxon>
        <taxon>Spiroplasma</taxon>
    </lineage>
</organism>
<accession>A0A345Z4U8</accession>
<dbReference type="PANTHER" id="PTHR35149">
    <property type="entry name" value="SLL5132 PROTEIN"/>
    <property type="match status" value="1"/>
</dbReference>
<dbReference type="InterPro" id="IPR011089">
    <property type="entry name" value="GmrSD_C"/>
</dbReference>
<dbReference type="Pfam" id="PF03235">
    <property type="entry name" value="GmrSD_N"/>
    <property type="match status" value="1"/>
</dbReference>
<gene>
    <name evidence="3" type="ORF">SALLE_v1c09570</name>
</gene>
<dbReference type="OrthoDB" id="9798761at2"/>
<reference evidence="3 4" key="1">
    <citation type="submission" date="2018-07" db="EMBL/GenBank/DDBJ databases">
        <title>Complete genome sequence of Spiroplasma alleghenense PLHS-1 (ATCC 51752).</title>
        <authorList>
            <person name="Chou L."/>
            <person name="Lee T.-Y."/>
            <person name="Tsai Y.-M."/>
            <person name="Kuo C.-H."/>
        </authorList>
    </citation>
    <scope>NUCLEOTIDE SEQUENCE [LARGE SCALE GENOMIC DNA]</scope>
    <source>
        <strain evidence="3 4">PLHS-1</strain>
    </source>
</reference>